<gene>
    <name evidence="1" type="ORF">GDO86_005616</name>
</gene>
<feature type="non-terminal residue" evidence="1">
    <location>
        <position position="716"/>
    </location>
</feature>
<keyword evidence="2" id="KW-1185">Reference proteome</keyword>
<evidence type="ECO:0008006" key="3">
    <source>
        <dbReference type="Google" id="ProtNLM"/>
    </source>
</evidence>
<dbReference type="Proteomes" id="UP000812440">
    <property type="component" value="Chromosome 3"/>
</dbReference>
<sequence length="716" mass="82511">MIIYIGLGVDQLRDNFVCKCLLTVLCTHYVSAPDPAQKTISCTRDKTSVKEEIGDNIFKDDTCGTPFSSLLDGAHITSISSDAVWDLVKRRLHATSALHKDFEEAQQTFGDIILSEVKVFWESFPAAVCTASFTRSEKEHLYRRLVTHILLVSEQLLLHYLQKMEMNKPHLFFSEEANLIRFKAQLLLDCSKFLNVFSVRHHLISEINQLKVQDKEVVMTKQNNLLEDIASRHPEQKHERTVNFTSSYSPFTMKYFLKLGRPKCVVPKTRREIDLMQIENIQKLNVKEAYELIPKQDYTKHVQDMKCEVITTPCPHTLSEDQEMKESNKQSSCLKKSHSCLELKKGDLLSTELGITIKPRAAECPEFSNTWKTNTVKENQVSRDLKGLIHNSTPIKLEPFSGDEIPPLIKAVTSRRMNVEKIRKMESLIKDLNKKHEQVKKPLKAQALLHPQPHSIDVVDLTNKPILRRADAQPSHRIFTELTQLSPYPPVYNDFSSEIESSTVKRLDQGLSVGSELEEVYGELINNLSTDHLKFDQDLLTEPYAVKMDFSLCLSSTTLSRRKSQRVINKELDSLALTSPDNCAGQPIPLEKEASRTSNSWLVWWKSPLTSDDYMKYLQSQDMDYLRVIYHLYNSESEDEEEARIALMKEKEIQKREQNNRIAEFRTKKQEFTPGMWNINSVMLGGLGKDPSFKEEQRLDMVIKYSFNEYQDLLPQ</sequence>
<name>A0A8T2JA20_9PIPI</name>
<organism evidence="1 2">
    <name type="scientific">Hymenochirus boettgeri</name>
    <name type="common">Congo dwarf clawed frog</name>
    <dbReference type="NCBI Taxonomy" id="247094"/>
    <lineage>
        <taxon>Eukaryota</taxon>
        <taxon>Metazoa</taxon>
        <taxon>Chordata</taxon>
        <taxon>Craniata</taxon>
        <taxon>Vertebrata</taxon>
        <taxon>Euteleostomi</taxon>
        <taxon>Amphibia</taxon>
        <taxon>Batrachia</taxon>
        <taxon>Anura</taxon>
        <taxon>Pipoidea</taxon>
        <taxon>Pipidae</taxon>
        <taxon>Pipinae</taxon>
        <taxon>Hymenochirus</taxon>
    </lineage>
</organism>
<proteinExistence type="predicted"/>
<evidence type="ECO:0000313" key="1">
    <source>
        <dbReference type="EMBL" id="KAG8439471.1"/>
    </source>
</evidence>
<protein>
    <recommendedName>
        <fullName evidence="3">Coiled-coil domain-containing protein 87</fullName>
    </recommendedName>
</protein>
<reference evidence="1" key="1">
    <citation type="thesis" date="2020" institute="ProQuest LLC" country="789 East Eisenhower Parkway, Ann Arbor, MI, USA">
        <title>Comparative Genomics and Chromosome Evolution.</title>
        <authorList>
            <person name="Mudd A.B."/>
        </authorList>
    </citation>
    <scope>NUCLEOTIDE SEQUENCE</scope>
    <source>
        <strain evidence="1">Female2</strain>
        <tissue evidence="1">Blood</tissue>
    </source>
</reference>
<evidence type="ECO:0000313" key="2">
    <source>
        <dbReference type="Proteomes" id="UP000812440"/>
    </source>
</evidence>
<dbReference type="AlphaFoldDB" id="A0A8T2JA20"/>
<accession>A0A8T2JA20</accession>
<dbReference type="OrthoDB" id="67750at2759"/>
<dbReference type="InterPro" id="IPR037383">
    <property type="entry name" value="CCDC87"/>
</dbReference>
<dbReference type="PANTHER" id="PTHR16078:SF1">
    <property type="entry name" value="COILED-COIL DOMAIN-CONTAINING PROTEIN 87"/>
    <property type="match status" value="1"/>
</dbReference>
<comment type="caution">
    <text evidence="1">The sequence shown here is derived from an EMBL/GenBank/DDBJ whole genome shotgun (WGS) entry which is preliminary data.</text>
</comment>
<dbReference type="EMBL" id="JAACNH010000006">
    <property type="protein sequence ID" value="KAG8439471.1"/>
    <property type="molecule type" value="Genomic_DNA"/>
</dbReference>
<dbReference type="PANTHER" id="PTHR16078">
    <property type="entry name" value="COILED-COIL DOMAIN-CONTAINING PROTEIN 87"/>
    <property type="match status" value="1"/>
</dbReference>